<dbReference type="Pfam" id="PF13385">
    <property type="entry name" value="Laminin_G_3"/>
    <property type="match status" value="1"/>
</dbReference>
<gene>
    <name evidence="3" type="ORF">HW115_05525</name>
</gene>
<dbReference type="Gene3D" id="2.60.120.1440">
    <property type="match status" value="1"/>
</dbReference>
<dbReference type="InterPro" id="IPR013320">
    <property type="entry name" value="ConA-like_dom_sf"/>
</dbReference>
<dbReference type="PANTHER" id="PTHR30273">
    <property type="entry name" value="PERIPLASMIC SIGNAL SENSOR AND SIGMA FACTOR ACTIVATOR FECR-RELATED"/>
    <property type="match status" value="1"/>
</dbReference>
<reference evidence="3 4" key="1">
    <citation type="submission" date="2020-07" db="EMBL/GenBank/DDBJ databases">
        <title>Roseicoccus Jingziensis gen. nov., sp. nov., isolated from coastal seawater.</title>
        <authorList>
            <person name="Feng X."/>
        </authorList>
    </citation>
    <scope>NUCLEOTIDE SEQUENCE [LARGE SCALE GENOMIC DNA]</scope>
    <source>
        <strain evidence="3 4">N1E253</strain>
    </source>
</reference>
<evidence type="ECO:0000256" key="1">
    <source>
        <dbReference type="SAM" id="Phobius"/>
    </source>
</evidence>
<dbReference type="Gene3D" id="2.60.120.200">
    <property type="match status" value="1"/>
</dbReference>
<dbReference type="PANTHER" id="PTHR30273:SF2">
    <property type="entry name" value="PROTEIN FECR"/>
    <property type="match status" value="1"/>
</dbReference>
<dbReference type="Pfam" id="PF04773">
    <property type="entry name" value="FecR"/>
    <property type="match status" value="1"/>
</dbReference>
<evidence type="ECO:0000313" key="4">
    <source>
        <dbReference type="Proteomes" id="UP000557872"/>
    </source>
</evidence>
<dbReference type="EMBL" id="JACBAZ010000002">
    <property type="protein sequence ID" value="NWK55059.1"/>
    <property type="molecule type" value="Genomic_DNA"/>
</dbReference>
<name>A0A851GD02_9BACT</name>
<dbReference type="GO" id="GO:0016989">
    <property type="term" value="F:sigma factor antagonist activity"/>
    <property type="evidence" value="ECO:0007669"/>
    <property type="project" value="TreeGrafter"/>
</dbReference>
<dbReference type="Proteomes" id="UP000557872">
    <property type="component" value="Unassembled WGS sequence"/>
</dbReference>
<dbReference type="RefSeq" id="WP_178931600.1">
    <property type="nucleotide sequence ID" value="NZ_JACBAZ010000002.1"/>
</dbReference>
<feature type="transmembrane region" description="Helical" evidence="1">
    <location>
        <begin position="94"/>
        <end position="114"/>
    </location>
</feature>
<keyword evidence="1" id="KW-1133">Transmembrane helix</keyword>
<dbReference type="SUPFAM" id="SSF49899">
    <property type="entry name" value="Concanavalin A-like lectins/glucanases"/>
    <property type="match status" value="1"/>
</dbReference>
<proteinExistence type="predicted"/>
<dbReference type="InterPro" id="IPR006860">
    <property type="entry name" value="FecR"/>
</dbReference>
<accession>A0A851GD02</accession>
<keyword evidence="4" id="KW-1185">Reference proteome</keyword>
<protein>
    <submittedName>
        <fullName evidence="3">FecR domain-containing protein</fullName>
    </submittedName>
</protein>
<dbReference type="AlphaFoldDB" id="A0A851GD02"/>
<dbReference type="InterPro" id="IPR012373">
    <property type="entry name" value="Ferrdict_sens_TM"/>
</dbReference>
<feature type="domain" description="FecR protein" evidence="2">
    <location>
        <begin position="187"/>
        <end position="246"/>
    </location>
</feature>
<evidence type="ECO:0000259" key="2">
    <source>
        <dbReference type="Pfam" id="PF04773"/>
    </source>
</evidence>
<keyword evidence="1" id="KW-0812">Transmembrane</keyword>
<comment type="caution">
    <text evidence="3">The sequence shown here is derived from an EMBL/GenBank/DDBJ whole genome shotgun (WGS) entry which is preliminary data.</text>
</comment>
<evidence type="ECO:0000313" key="3">
    <source>
        <dbReference type="EMBL" id="NWK55059.1"/>
    </source>
</evidence>
<organism evidence="3 4">
    <name type="scientific">Oceaniferula marina</name>
    <dbReference type="NCBI Taxonomy" id="2748318"/>
    <lineage>
        <taxon>Bacteria</taxon>
        <taxon>Pseudomonadati</taxon>
        <taxon>Verrucomicrobiota</taxon>
        <taxon>Verrucomicrobiia</taxon>
        <taxon>Verrucomicrobiales</taxon>
        <taxon>Verrucomicrobiaceae</taxon>
        <taxon>Oceaniferula</taxon>
    </lineage>
</organism>
<keyword evidence="1" id="KW-0472">Membrane</keyword>
<sequence>MLPPEKNTLLNTRIRQLIDESINEQGMHELDLILQNNPEARKYYLEQVRIHAALHRWASRQHPLEREQDTNILDQRVQSIDELLRDQKKRSLKIALVSAAAILLLSLALMRLFFVDSEQAPSLAFQTSPGSLFTITHDSSHTSTGDQTEGQTMHPGSRLQLSQGAIELTFSSGVTSVITAPADLTLHADDQLYLGQGHAWFHVPKGAEGFQVTTRDLNIIDLGTEFGVLAKTNDHDEVHVLKGKVQVTALRVRKESDTLTAGQARRIDPVGRLNTIPVAARTFHTTLPKSLPHLHWSFDGDHPFLPQGSLSGRETITAKPVQNDSREANERLVPGKHGKALSFNGKGDRLLTNWPGILGRQPRSVACWIKLHPNDPHGWAPIVEWGKMTSNRYWRFRVTKAEGDPKRAVLRLGLGQSWYDGNTNLADGKWHHVAVVDTGDLNEQGTPDIRFYVDGQDEPAIHQKSSQIVHTRKTEEGLPMILGINHRQSSAQYQARFHGLIDELFIYRATLTPASIQQIMETHQP</sequence>